<comment type="caution">
    <text evidence="1">The sequence shown here is derived from an EMBL/GenBank/DDBJ whole genome shotgun (WGS) entry which is preliminary data.</text>
</comment>
<proteinExistence type="predicted"/>
<organism evidence="1 2">
    <name type="scientific">Pseudomonas brassicacearum</name>
    <dbReference type="NCBI Taxonomy" id="930166"/>
    <lineage>
        <taxon>Bacteria</taxon>
        <taxon>Pseudomonadati</taxon>
        <taxon>Pseudomonadota</taxon>
        <taxon>Gammaproteobacteria</taxon>
        <taxon>Pseudomonadales</taxon>
        <taxon>Pseudomonadaceae</taxon>
        <taxon>Pseudomonas</taxon>
    </lineage>
</organism>
<sequence>MTVNEKLTSKLTQQRLAEQVRNNHRSFNSAIQPELHPAPKIGGLVGDGLLTKALLDQTNVTVVVESLNEYNDGDSGKLQLLDPSKMVQNPDEPDGPLIPLVVYEGVPQDLPTTKEGYPQFFPLPSDELVDYDKVHPATRYQVRLVVNQGNTGNDVSSKALDIGVDRHAPYQSKQDGSYLRPVKSGVLNVPDDIDDQWLENNTHLELKVDAGYQFYSSSDRIHISISTAEPGADDPLPNVVFSGNLAGDGLVSIPVKDFEDEVKNDGSIFVSYKIADEVGNDSKISFNALIQVLLRPQPEFKKPRIPIVGEGGTLDFKTLESKVYVYVDRGNHWNPTDKILLKLRRTSDGATFDVAELPVGTGNLLRFELTYLHLKLLPIDDETLTSTEVFYELKRGIETPRPSPAIGFITDLTKAGPVNPDLPSLTNPNMVKVGVTGASGTLNHITGPDRGKPVTIQTPMKKAGDPWVILGSEIAQLWYNGVMVHELALTGIETELTHDMSASTIDDQGTGKKYAWWTIQGDMSANKWLSEKTEVTVDAEIVEFDAPTAPTFPITDDGVRKNVVNCKSLIVVGSDRQLVVTVPINATYMPAGSTVEVRSVGTTDRLGFEPIESTRFSEPHTITDSDVTAGEFKVNIKPYVTKIKPIQPTLDSGLLNGAVKIWYVVEVNGVPVPSDEFLREVRLLASGLYCEGTPTL</sequence>
<name>A0A423GNR1_9PSED</name>
<evidence type="ECO:0000313" key="2">
    <source>
        <dbReference type="Proteomes" id="UP000284684"/>
    </source>
</evidence>
<dbReference type="RefSeq" id="WP_123583461.1">
    <property type="nucleotide sequence ID" value="NZ_MOBI01000020.1"/>
</dbReference>
<reference evidence="1 2" key="1">
    <citation type="submission" date="2016-10" db="EMBL/GenBank/DDBJ databases">
        <title>Comparative genome analysis of multiple Pseudomonas spp. focuses on biocontrol and plant growth promoting traits.</title>
        <authorList>
            <person name="Tao X.-Y."/>
            <person name="Taylor C.G."/>
        </authorList>
    </citation>
    <scope>NUCLEOTIDE SEQUENCE [LARGE SCALE GENOMIC DNA]</scope>
    <source>
        <strain evidence="1 2">37D10</strain>
    </source>
</reference>
<gene>
    <name evidence="1" type="ORF">BK658_17320</name>
</gene>
<accession>A0A423GNR1</accession>
<dbReference type="Proteomes" id="UP000284684">
    <property type="component" value="Unassembled WGS sequence"/>
</dbReference>
<evidence type="ECO:0000313" key="1">
    <source>
        <dbReference type="EMBL" id="ROM94323.1"/>
    </source>
</evidence>
<dbReference type="EMBL" id="MOBI01000020">
    <property type="protein sequence ID" value="ROM94323.1"/>
    <property type="molecule type" value="Genomic_DNA"/>
</dbReference>
<protein>
    <submittedName>
        <fullName evidence="1">Uncharacterized protein</fullName>
    </submittedName>
</protein>
<dbReference type="AlphaFoldDB" id="A0A423GNR1"/>